<dbReference type="InterPro" id="IPR014284">
    <property type="entry name" value="RNA_pol_sigma-70_dom"/>
</dbReference>
<evidence type="ECO:0000256" key="3">
    <source>
        <dbReference type="ARBA" id="ARBA00023082"/>
    </source>
</evidence>
<dbReference type="AlphaFoldDB" id="A0A1M5C7C7"/>
<dbReference type="GO" id="GO:0003677">
    <property type="term" value="F:DNA binding"/>
    <property type="evidence" value="ECO:0007669"/>
    <property type="project" value="UniProtKB-UniRule"/>
</dbReference>
<proteinExistence type="inferred from homology"/>
<dbReference type="InterPro" id="IPR012761">
    <property type="entry name" value="RNA_pol_sigma_RpoS"/>
</dbReference>
<dbReference type="InterPro" id="IPR013325">
    <property type="entry name" value="RNA_pol_sigma_r2"/>
</dbReference>
<keyword evidence="9" id="KW-1185">Reference proteome</keyword>
<dbReference type="RefSeq" id="WP_072839667.1">
    <property type="nucleotide sequence ID" value="NZ_FQVF01000008.1"/>
</dbReference>
<protein>
    <recommendedName>
        <fullName evidence="6">RNA polymerase sigma factor RpoS</fullName>
    </recommendedName>
    <alternativeName>
        <fullName evidence="6">Sigma S</fullName>
    </alternativeName>
    <alternativeName>
        <fullName evidence="6">Sigma-38</fullName>
    </alternativeName>
</protein>
<dbReference type="InterPro" id="IPR007630">
    <property type="entry name" value="RNA_pol_sigma70_r4"/>
</dbReference>
<dbReference type="InterPro" id="IPR036388">
    <property type="entry name" value="WH-like_DNA-bd_sf"/>
</dbReference>
<dbReference type="STRING" id="1122206.SAMN02745753_02120"/>
<keyword evidence="5 6" id="KW-0804">Transcription</keyword>
<dbReference type="InterPro" id="IPR000943">
    <property type="entry name" value="RNA_pol_sigma70"/>
</dbReference>
<dbReference type="Proteomes" id="UP000184517">
    <property type="component" value="Unassembled WGS sequence"/>
</dbReference>
<dbReference type="Pfam" id="PF04545">
    <property type="entry name" value="Sigma70_r4"/>
    <property type="match status" value="1"/>
</dbReference>
<dbReference type="InterPro" id="IPR007624">
    <property type="entry name" value="RNA_pol_sigma70_r3"/>
</dbReference>
<feature type="region of interest" description="Sigma-70 factor domain-2" evidence="6">
    <location>
        <begin position="99"/>
        <end position="169"/>
    </location>
</feature>
<dbReference type="PRINTS" id="PR00046">
    <property type="entry name" value="SIGMA70FCT"/>
</dbReference>
<dbReference type="Pfam" id="PF04542">
    <property type="entry name" value="Sigma70_r2"/>
    <property type="match status" value="1"/>
</dbReference>
<evidence type="ECO:0000313" key="8">
    <source>
        <dbReference type="EMBL" id="SHF50649.1"/>
    </source>
</evidence>
<evidence type="ECO:0000256" key="2">
    <source>
        <dbReference type="ARBA" id="ARBA00023015"/>
    </source>
</evidence>
<dbReference type="InterPro" id="IPR009042">
    <property type="entry name" value="RNA_pol_sigma70_r1_2"/>
</dbReference>
<dbReference type="GO" id="GO:0016987">
    <property type="term" value="F:sigma factor activity"/>
    <property type="evidence" value="ECO:0007669"/>
    <property type="project" value="UniProtKB-UniRule"/>
</dbReference>
<dbReference type="SUPFAM" id="SSF88659">
    <property type="entry name" value="Sigma3 and sigma4 domains of RNA polymerase sigma factors"/>
    <property type="match status" value="2"/>
</dbReference>
<dbReference type="GO" id="GO:0005737">
    <property type="term" value="C:cytoplasm"/>
    <property type="evidence" value="ECO:0007669"/>
    <property type="project" value="UniProtKB-SubCell"/>
</dbReference>
<dbReference type="FunFam" id="1.10.601.10:FF:000001">
    <property type="entry name" value="RNA polymerase sigma factor SigA"/>
    <property type="match status" value="1"/>
</dbReference>
<dbReference type="EMBL" id="FQVF01000008">
    <property type="protein sequence ID" value="SHF50649.1"/>
    <property type="molecule type" value="Genomic_DNA"/>
</dbReference>
<comment type="similarity">
    <text evidence="6">Belongs to the sigma-70 factor family. RpoS subfamily.</text>
</comment>
<evidence type="ECO:0000256" key="6">
    <source>
        <dbReference type="HAMAP-Rule" id="MF_00959"/>
    </source>
</evidence>
<dbReference type="SUPFAM" id="SSF88946">
    <property type="entry name" value="Sigma2 domain of RNA polymerase sigma factors"/>
    <property type="match status" value="1"/>
</dbReference>
<dbReference type="NCBIfam" id="NF004207">
    <property type="entry name" value="PRK05657.1"/>
    <property type="match status" value="1"/>
</dbReference>
<dbReference type="Pfam" id="PF00140">
    <property type="entry name" value="Sigma70_r1_2"/>
    <property type="match status" value="1"/>
</dbReference>
<dbReference type="InterPro" id="IPR050239">
    <property type="entry name" value="Sigma-70_RNA_pol_init_factors"/>
</dbReference>
<evidence type="ECO:0000256" key="4">
    <source>
        <dbReference type="ARBA" id="ARBA00023125"/>
    </source>
</evidence>
<dbReference type="PANTHER" id="PTHR30603:SF67">
    <property type="entry name" value="RNA POLYMERASE SIGMA FACTOR RPOS"/>
    <property type="match status" value="1"/>
</dbReference>
<keyword evidence="3 6" id="KW-0731">Sigma factor</keyword>
<accession>A0A1M5C7C7</accession>
<comment type="subunit">
    <text evidence="6">Interacts with the RNA polymerase core enzyme.</text>
</comment>
<sequence length="338" mass="38586">MKFANMDKEAAKVSNIGDFDLDTLDDELIGDVLVDEELVDEEFESAVSARYADADSSRNLDVTQLYLSEIGFSPLLTAEEEVYFSRLSLKGDQKARKRMIESNLRLVVKISRRYLNRGLSLLDLIEEGNLGLIRAVEKFDPERGFRFSTYATWWIRQTIERAIMNQTRTIRLPIHVVKELNVYLRAARELTQKLDHEPSAEEIAEMLDCPVEDVQKMLGLNEKVSSIDATFGGDNNDKSLVEILADTLHQGPEADRQDGDVLNSIELWLDELSEKQCEVITRRFGLRGHEASTLEHVGAEIGLTRERVRQIQVEALRKLRLIMDKEGLSLDDVIRFDD</sequence>
<dbReference type="NCBIfam" id="TIGR02394">
    <property type="entry name" value="rpoS_proteo"/>
    <property type="match status" value="1"/>
</dbReference>
<dbReference type="PANTHER" id="PTHR30603">
    <property type="entry name" value="RNA POLYMERASE SIGMA FACTOR RPO"/>
    <property type="match status" value="1"/>
</dbReference>
<dbReference type="Gene3D" id="1.10.601.10">
    <property type="entry name" value="RNA Polymerase Primary Sigma Factor"/>
    <property type="match status" value="1"/>
</dbReference>
<dbReference type="HAMAP" id="MF_00959">
    <property type="entry name" value="Sigma70_RpoS"/>
    <property type="match status" value="1"/>
</dbReference>
<dbReference type="PROSITE" id="PS00715">
    <property type="entry name" value="SIGMA70_1"/>
    <property type="match status" value="1"/>
</dbReference>
<feature type="DNA-binding region" description="H-T-H motif" evidence="6">
    <location>
        <begin position="294"/>
        <end position="313"/>
    </location>
</feature>
<keyword evidence="4 6" id="KW-0238">DNA-binding</keyword>
<comment type="caution">
    <text evidence="6">Lacks conserved residue(s) required for the propagation of feature annotation.</text>
</comment>
<dbReference type="Gene3D" id="1.10.10.10">
    <property type="entry name" value="Winged helix-like DNA-binding domain superfamily/Winged helix DNA-binding domain"/>
    <property type="match status" value="2"/>
</dbReference>
<organism evidence="8 9">
    <name type="scientific">Marinomonas polaris DSM 16579</name>
    <dbReference type="NCBI Taxonomy" id="1122206"/>
    <lineage>
        <taxon>Bacteria</taxon>
        <taxon>Pseudomonadati</taxon>
        <taxon>Pseudomonadota</taxon>
        <taxon>Gammaproteobacteria</taxon>
        <taxon>Oceanospirillales</taxon>
        <taxon>Oceanospirillaceae</taxon>
        <taxon>Marinomonas</taxon>
    </lineage>
</organism>
<feature type="short sequence motif" description="Interaction with polymerase core subunit RpoC" evidence="6">
    <location>
        <begin position="123"/>
        <end position="126"/>
    </location>
</feature>
<feature type="region of interest" description="Sigma-70 factor domain-4" evidence="6">
    <location>
        <begin position="268"/>
        <end position="321"/>
    </location>
</feature>
<keyword evidence="2 6" id="KW-0805">Transcription regulation</keyword>
<name>A0A1M5C7C7_9GAMM</name>
<dbReference type="NCBIfam" id="TIGR02937">
    <property type="entry name" value="sigma70-ECF"/>
    <property type="match status" value="1"/>
</dbReference>
<evidence type="ECO:0000256" key="5">
    <source>
        <dbReference type="ARBA" id="ARBA00023163"/>
    </source>
</evidence>
<dbReference type="InterPro" id="IPR007627">
    <property type="entry name" value="RNA_pol_sigma70_r2"/>
</dbReference>
<evidence type="ECO:0000313" key="9">
    <source>
        <dbReference type="Proteomes" id="UP000184517"/>
    </source>
</evidence>
<comment type="function">
    <text evidence="6">Sigma factors are initiation factors that promote the attachment of RNA polymerase to specific initiation sites and are then released. This sigma factor is the master transcriptional regulator of the stationary phase and the general stress response.</text>
</comment>
<dbReference type="GO" id="GO:0006352">
    <property type="term" value="P:DNA-templated transcription initiation"/>
    <property type="evidence" value="ECO:0007669"/>
    <property type="project" value="UniProtKB-UniRule"/>
</dbReference>
<keyword evidence="1 6" id="KW-0963">Cytoplasm</keyword>
<reference evidence="9" key="1">
    <citation type="submission" date="2016-11" db="EMBL/GenBank/DDBJ databases">
        <authorList>
            <person name="Varghese N."/>
            <person name="Submissions S."/>
        </authorList>
    </citation>
    <scope>NUCLEOTIDE SEQUENCE [LARGE SCALE GENOMIC DNA]</scope>
    <source>
        <strain evidence="9">DSM 16579</strain>
    </source>
</reference>
<dbReference type="Pfam" id="PF04539">
    <property type="entry name" value="Sigma70_r3"/>
    <property type="match status" value="1"/>
</dbReference>
<feature type="domain" description="RNA polymerase sigma-70" evidence="7">
    <location>
        <begin position="123"/>
        <end position="136"/>
    </location>
</feature>
<comment type="subcellular location">
    <subcellularLocation>
        <location evidence="6">Cytoplasm</location>
    </subcellularLocation>
</comment>
<evidence type="ECO:0000256" key="1">
    <source>
        <dbReference type="ARBA" id="ARBA00022490"/>
    </source>
</evidence>
<dbReference type="InterPro" id="IPR013324">
    <property type="entry name" value="RNA_pol_sigma_r3/r4-like"/>
</dbReference>
<dbReference type="CDD" id="cd06171">
    <property type="entry name" value="Sigma70_r4"/>
    <property type="match status" value="1"/>
</dbReference>
<gene>
    <name evidence="6" type="primary">rpoS</name>
    <name evidence="8" type="ORF">SAMN02745753_02120</name>
</gene>
<evidence type="ECO:0000259" key="7">
    <source>
        <dbReference type="PROSITE" id="PS00715"/>
    </source>
</evidence>
<feature type="region of interest" description="Sigma-70 factor domain-1" evidence="6">
    <location>
        <begin position="61"/>
        <end position="94"/>
    </location>
</feature>